<evidence type="ECO:0000259" key="1">
    <source>
        <dbReference type="SMART" id="SM01321"/>
    </source>
</evidence>
<evidence type="ECO:0000313" key="2">
    <source>
        <dbReference type="EMBL" id="MEY8000440.1"/>
    </source>
</evidence>
<accession>A0ABV4BNT5</accession>
<evidence type="ECO:0000313" key="3">
    <source>
        <dbReference type="Proteomes" id="UP001564657"/>
    </source>
</evidence>
<dbReference type="PANTHER" id="PTHR34322">
    <property type="entry name" value="TRANSPOSASE, Y1_TNP DOMAIN-CONTAINING"/>
    <property type="match status" value="1"/>
</dbReference>
<dbReference type="PANTHER" id="PTHR34322:SF2">
    <property type="entry name" value="TRANSPOSASE IS200-LIKE DOMAIN-CONTAINING PROTEIN"/>
    <property type="match status" value="1"/>
</dbReference>
<feature type="domain" description="Transposase IS200-like" evidence="1">
    <location>
        <begin position="9"/>
        <end position="123"/>
    </location>
</feature>
<dbReference type="Pfam" id="PF01797">
    <property type="entry name" value="Y1_Tnp"/>
    <property type="match status" value="1"/>
</dbReference>
<dbReference type="RefSeq" id="WP_369704335.1">
    <property type="nucleotide sequence ID" value="NZ_JBGEWD010000008.1"/>
</dbReference>
<name>A0ABV4BNT5_9CLOT</name>
<reference evidence="2 3" key="1">
    <citation type="submission" date="2024-08" db="EMBL/GenBank/DDBJ databases">
        <title>Clostridium lapicellarii sp. nov., and Clostridium renhuaiense sp. nov., two species isolated from the mud in a fermentation cellar used for producing sauce-flavour Chinese liquors.</title>
        <authorList>
            <person name="Yang F."/>
            <person name="Wang H."/>
            <person name="Chen L.Q."/>
            <person name="Zhou N."/>
            <person name="Lu J.J."/>
            <person name="Pu X.X."/>
            <person name="Wan B."/>
            <person name="Wang L."/>
            <person name="Liu S.J."/>
        </authorList>
    </citation>
    <scope>NUCLEOTIDE SEQUENCE [LARGE SCALE GENOMIC DNA]</scope>
    <source>
        <strain evidence="2 3">MT-5</strain>
    </source>
</reference>
<organism evidence="2 3">
    <name type="scientific">Clostridium moutaii</name>
    <dbReference type="NCBI Taxonomy" id="3240932"/>
    <lineage>
        <taxon>Bacteria</taxon>
        <taxon>Bacillati</taxon>
        <taxon>Bacillota</taxon>
        <taxon>Clostridia</taxon>
        <taxon>Eubacteriales</taxon>
        <taxon>Clostridiaceae</taxon>
        <taxon>Clostridium</taxon>
    </lineage>
</organism>
<dbReference type="InterPro" id="IPR036515">
    <property type="entry name" value="Transposase_17_sf"/>
</dbReference>
<dbReference type="SMART" id="SM01321">
    <property type="entry name" value="Y1_Tnp"/>
    <property type="match status" value="1"/>
</dbReference>
<sequence>MARKKREWYAGARYHIMCRGNHKNDLFLDKKDYQVYLNILKHVKKKLEYELYCYCFMTNHVHMVIETEKIHIGTIMKRINMIYSIYFNKKYNLIGHLFQDRYRSELIRDDRYMVEASRYIHLNPVKANIVKNPEDYRWSSYKSIIGLSEEKIINSQRILSYFKAVRNKESYREFVESAIKE</sequence>
<dbReference type="InterPro" id="IPR002686">
    <property type="entry name" value="Transposase_17"/>
</dbReference>
<dbReference type="Proteomes" id="UP001564657">
    <property type="component" value="Unassembled WGS sequence"/>
</dbReference>
<comment type="caution">
    <text evidence="2">The sequence shown here is derived from an EMBL/GenBank/DDBJ whole genome shotgun (WGS) entry which is preliminary data.</text>
</comment>
<dbReference type="Gene3D" id="3.30.70.1290">
    <property type="entry name" value="Transposase IS200-like"/>
    <property type="match status" value="1"/>
</dbReference>
<keyword evidence="3" id="KW-1185">Reference proteome</keyword>
<dbReference type="EMBL" id="JBGEWD010000008">
    <property type="protein sequence ID" value="MEY8000440.1"/>
    <property type="molecule type" value="Genomic_DNA"/>
</dbReference>
<protein>
    <submittedName>
        <fullName evidence="2">Transposase</fullName>
    </submittedName>
</protein>
<proteinExistence type="predicted"/>
<gene>
    <name evidence="2" type="ORF">AB8U03_09585</name>
</gene>
<dbReference type="SUPFAM" id="SSF143422">
    <property type="entry name" value="Transposase IS200-like"/>
    <property type="match status" value="1"/>
</dbReference>